<dbReference type="RefSeq" id="WP_100079179.1">
    <property type="nucleotide sequence ID" value="NZ_LT608334.1"/>
</dbReference>
<dbReference type="InterPro" id="IPR003593">
    <property type="entry name" value="AAA+_ATPase"/>
</dbReference>
<evidence type="ECO:0000256" key="5">
    <source>
        <dbReference type="ARBA" id="ARBA00023015"/>
    </source>
</evidence>
<keyword evidence="5" id="KW-0805">Transcription regulation</keyword>
<feature type="domain" description="Sigma-54 factor interaction" evidence="10">
    <location>
        <begin position="150"/>
        <end position="379"/>
    </location>
</feature>
<feature type="modified residue" description="4-aspartylphosphate" evidence="9">
    <location>
        <position position="59"/>
    </location>
</feature>
<evidence type="ECO:0000259" key="10">
    <source>
        <dbReference type="PROSITE" id="PS50045"/>
    </source>
</evidence>
<dbReference type="Gene3D" id="3.40.50.2300">
    <property type="match status" value="1"/>
</dbReference>
<evidence type="ECO:0000256" key="6">
    <source>
        <dbReference type="ARBA" id="ARBA00023125"/>
    </source>
</evidence>
<evidence type="ECO:0000256" key="4">
    <source>
        <dbReference type="ARBA" id="ARBA00023012"/>
    </source>
</evidence>
<dbReference type="SMART" id="SM00448">
    <property type="entry name" value="REC"/>
    <property type="match status" value="1"/>
</dbReference>
<dbReference type="Pfam" id="PF25601">
    <property type="entry name" value="AAA_lid_14"/>
    <property type="match status" value="1"/>
</dbReference>
<dbReference type="InterPro" id="IPR058031">
    <property type="entry name" value="AAA_lid_NorR"/>
</dbReference>
<dbReference type="PROSITE" id="PS50110">
    <property type="entry name" value="RESPONSE_REGULATORY"/>
    <property type="match status" value="1"/>
</dbReference>
<gene>
    <name evidence="12" type="primary">dctD</name>
    <name evidence="12" type="ORF">KL86PLE_130437</name>
</gene>
<dbReference type="FunFam" id="3.40.50.300:FF:000006">
    <property type="entry name" value="DNA-binding transcriptional regulator NtrC"/>
    <property type="match status" value="1"/>
</dbReference>
<dbReference type="InterPro" id="IPR025944">
    <property type="entry name" value="Sigma_54_int_dom_CS"/>
</dbReference>
<dbReference type="Pfam" id="PF02954">
    <property type="entry name" value="HTH_8"/>
    <property type="match status" value="1"/>
</dbReference>
<dbReference type="InterPro" id="IPR025943">
    <property type="entry name" value="Sigma_54_int_dom_ATP-bd_2"/>
</dbReference>
<dbReference type="GO" id="GO:0006355">
    <property type="term" value="P:regulation of DNA-templated transcription"/>
    <property type="evidence" value="ECO:0007669"/>
    <property type="project" value="InterPro"/>
</dbReference>
<dbReference type="GO" id="GO:0043565">
    <property type="term" value="F:sequence-specific DNA binding"/>
    <property type="evidence" value="ECO:0007669"/>
    <property type="project" value="InterPro"/>
</dbReference>
<dbReference type="EMBL" id="FMJD01000005">
    <property type="protein sequence ID" value="SCM75007.1"/>
    <property type="molecule type" value="Genomic_DNA"/>
</dbReference>
<dbReference type="InterPro" id="IPR025662">
    <property type="entry name" value="Sigma_54_int_dom_ATP-bd_1"/>
</dbReference>
<dbReference type="PRINTS" id="PR01590">
    <property type="entry name" value="HTHFIS"/>
</dbReference>
<dbReference type="PROSITE" id="PS50045">
    <property type="entry name" value="SIGMA54_INTERACT_4"/>
    <property type="match status" value="1"/>
</dbReference>
<proteinExistence type="predicted"/>
<dbReference type="SMART" id="SM00382">
    <property type="entry name" value="AAA"/>
    <property type="match status" value="1"/>
</dbReference>
<evidence type="ECO:0000313" key="12">
    <source>
        <dbReference type="EMBL" id="SCM75007.1"/>
    </source>
</evidence>
<evidence type="ECO:0000256" key="7">
    <source>
        <dbReference type="ARBA" id="ARBA00023159"/>
    </source>
</evidence>
<dbReference type="GO" id="GO:0000160">
    <property type="term" value="P:phosphorelay signal transduction system"/>
    <property type="evidence" value="ECO:0007669"/>
    <property type="project" value="UniProtKB-KW"/>
</dbReference>
<evidence type="ECO:0000259" key="11">
    <source>
        <dbReference type="PROSITE" id="PS50110"/>
    </source>
</evidence>
<dbReference type="SUPFAM" id="SSF46689">
    <property type="entry name" value="Homeodomain-like"/>
    <property type="match status" value="1"/>
</dbReference>
<dbReference type="CDD" id="cd00009">
    <property type="entry name" value="AAA"/>
    <property type="match status" value="1"/>
</dbReference>
<feature type="domain" description="Response regulatory" evidence="11">
    <location>
        <begin position="10"/>
        <end position="124"/>
    </location>
</feature>
<keyword evidence="8" id="KW-0804">Transcription</keyword>
<sequence>MTKATVEDLRVLIVEDDPDVLLGCEQALQLDGMQTIGVSSVEEALRRIAEARPGVIVSDVRLPGRDGLSLLGEMQAADVDLPVILITGHGDVSLAVQAMRSGAYDFIEKPFPPEHLVEVVRRAREKRALTLEVRRLRHKLSDGGRLEGRIIGRSPAMVKLRRVIADIAGTNASVLISGDTGTGKELVARCLHDESPRRKSHFVAINCGGLPEHLVESELFGHEAGAFTGATKRRIGKIEHASGGTLFLDEVETMPVSVQIKLLRVLQERTLERLGSNTSVAVDCRIVAAVKGDLGKMAAEGGFRSDLYYRLAVASLALPALRDRREDIPLLFAHFAEQASVVHGRPEPALDDARLRTLMAYDWPGNVRELRNVADRCVLGIETGFPPFAEAAAVEPLSLTEAVAAFERAMIVDALGRSGGSLGRTAQALRIPKSTLHDRMKRLGIATGPEPQTG</sequence>
<keyword evidence="7" id="KW-0010">Activator</keyword>
<dbReference type="Pfam" id="PF00072">
    <property type="entry name" value="Response_reg"/>
    <property type="match status" value="1"/>
</dbReference>
<dbReference type="SUPFAM" id="SSF52540">
    <property type="entry name" value="P-loop containing nucleoside triphosphate hydrolases"/>
    <property type="match status" value="1"/>
</dbReference>
<evidence type="ECO:0000256" key="1">
    <source>
        <dbReference type="ARBA" id="ARBA00022553"/>
    </source>
</evidence>
<dbReference type="SUPFAM" id="SSF52172">
    <property type="entry name" value="CheY-like"/>
    <property type="match status" value="1"/>
</dbReference>
<dbReference type="Gene3D" id="3.40.50.300">
    <property type="entry name" value="P-loop containing nucleotide triphosphate hydrolases"/>
    <property type="match status" value="1"/>
</dbReference>
<dbReference type="PROSITE" id="PS00688">
    <property type="entry name" value="SIGMA54_INTERACT_3"/>
    <property type="match status" value="1"/>
</dbReference>
<dbReference type="InterPro" id="IPR027417">
    <property type="entry name" value="P-loop_NTPase"/>
</dbReference>
<keyword evidence="1 9" id="KW-0597">Phosphoprotein</keyword>
<dbReference type="InterPro" id="IPR001789">
    <property type="entry name" value="Sig_transdc_resp-reg_receiver"/>
</dbReference>
<name>A0A212LC05_9HYPH</name>
<dbReference type="InterPro" id="IPR002197">
    <property type="entry name" value="HTH_Fis"/>
</dbReference>
<protein>
    <submittedName>
        <fullName evidence="12">C4-dicarboxylate transport transcriptional regulatory protein DctD</fullName>
    </submittedName>
</protein>
<dbReference type="FunFam" id="3.40.50.2300:FF:000018">
    <property type="entry name" value="DNA-binding transcriptional regulator NtrC"/>
    <property type="match status" value="1"/>
</dbReference>
<keyword evidence="3" id="KW-0067">ATP-binding</keyword>
<dbReference type="Pfam" id="PF00158">
    <property type="entry name" value="Sigma54_activat"/>
    <property type="match status" value="1"/>
</dbReference>
<dbReference type="Gene3D" id="1.10.8.60">
    <property type="match status" value="1"/>
</dbReference>
<dbReference type="PROSITE" id="PS00676">
    <property type="entry name" value="SIGMA54_INTERACT_2"/>
    <property type="match status" value="1"/>
</dbReference>
<evidence type="ECO:0000256" key="8">
    <source>
        <dbReference type="ARBA" id="ARBA00023163"/>
    </source>
</evidence>
<dbReference type="PROSITE" id="PS00675">
    <property type="entry name" value="SIGMA54_INTERACT_1"/>
    <property type="match status" value="1"/>
</dbReference>
<dbReference type="GO" id="GO:0005524">
    <property type="term" value="F:ATP binding"/>
    <property type="evidence" value="ECO:0007669"/>
    <property type="project" value="UniProtKB-KW"/>
</dbReference>
<dbReference type="PANTHER" id="PTHR32071:SF57">
    <property type="entry name" value="C4-DICARBOXYLATE TRANSPORT TRANSCRIPTIONAL REGULATORY PROTEIN DCTD"/>
    <property type="match status" value="1"/>
</dbReference>
<keyword evidence="6" id="KW-0238">DNA-binding</keyword>
<keyword evidence="4" id="KW-0902">Two-component regulatory system</keyword>
<reference evidence="12" key="1">
    <citation type="submission" date="2016-08" db="EMBL/GenBank/DDBJ databases">
        <authorList>
            <person name="Seilhamer J.J."/>
        </authorList>
    </citation>
    <scope>NUCLEOTIDE SEQUENCE</scope>
    <source>
        <strain evidence="12">86</strain>
    </source>
</reference>
<evidence type="ECO:0000256" key="2">
    <source>
        <dbReference type="ARBA" id="ARBA00022741"/>
    </source>
</evidence>
<organism evidence="12">
    <name type="scientific">uncultured Pleomorphomonas sp</name>
    <dbReference type="NCBI Taxonomy" id="442121"/>
    <lineage>
        <taxon>Bacteria</taxon>
        <taxon>Pseudomonadati</taxon>
        <taxon>Pseudomonadota</taxon>
        <taxon>Alphaproteobacteria</taxon>
        <taxon>Hyphomicrobiales</taxon>
        <taxon>Pleomorphomonadaceae</taxon>
        <taxon>Pleomorphomonas</taxon>
        <taxon>environmental samples</taxon>
    </lineage>
</organism>
<dbReference type="PANTHER" id="PTHR32071">
    <property type="entry name" value="TRANSCRIPTIONAL REGULATORY PROTEIN"/>
    <property type="match status" value="1"/>
</dbReference>
<dbReference type="InterPro" id="IPR011006">
    <property type="entry name" value="CheY-like_superfamily"/>
</dbReference>
<dbReference type="CDD" id="cd17549">
    <property type="entry name" value="REC_DctD-like"/>
    <property type="match status" value="1"/>
</dbReference>
<dbReference type="Gene3D" id="1.10.10.60">
    <property type="entry name" value="Homeodomain-like"/>
    <property type="match status" value="1"/>
</dbReference>
<dbReference type="InterPro" id="IPR009057">
    <property type="entry name" value="Homeodomain-like_sf"/>
</dbReference>
<accession>A0A212LC05</accession>
<dbReference type="InterPro" id="IPR002078">
    <property type="entry name" value="Sigma_54_int"/>
</dbReference>
<keyword evidence="2" id="KW-0547">Nucleotide-binding</keyword>
<dbReference type="AlphaFoldDB" id="A0A212LC05"/>
<evidence type="ECO:0000256" key="9">
    <source>
        <dbReference type="PROSITE-ProRule" id="PRU00169"/>
    </source>
</evidence>
<evidence type="ECO:0000256" key="3">
    <source>
        <dbReference type="ARBA" id="ARBA00022840"/>
    </source>
</evidence>